<dbReference type="PANTHER" id="PTHR10127:SF780">
    <property type="entry name" value="METALLOENDOPEPTIDASE"/>
    <property type="match status" value="1"/>
</dbReference>
<evidence type="ECO:0000256" key="1">
    <source>
        <dbReference type="ARBA" id="ARBA00022670"/>
    </source>
</evidence>
<keyword evidence="8" id="KW-0732">Signal</keyword>
<feature type="domain" description="Peptidase M12A" evidence="9">
    <location>
        <begin position="35"/>
        <end position="228"/>
    </location>
</feature>
<dbReference type="InterPro" id="IPR024079">
    <property type="entry name" value="MetalloPept_cat_dom_sf"/>
</dbReference>
<protein>
    <recommendedName>
        <fullName evidence="8">Metalloendopeptidase</fullName>
        <ecNumber evidence="8">3.4.24.-</ecNumber>
    </recommendedName>
</protein>
<dbReference type="InterPro" id="IPR001506">
    <property type="entry name" value="Peptidase_M12A"/>
</dbReference>
<dbReference type="GO" id="GO:0006508">
    <property type="term" value="P:proteolysis"/>
    <property type="evidence" value="ECO:0007669"/>
    <property type="project" value="UniProtKB-KW"/>
</dbReference>
<dbReference type="AlphaFoldDB" id="A0A0N5BQ37"/>
<dbReference type="InterPro" id="IPR006026">
    <property type="entry name" value="Peptidase_Metallo"/>
</dbReference>
<dbReference type="SUPFAM" id="SSF55486">
    <property type="entry name" value="Metalloproteases ('zincins'), catalytic domain"/>
    <property type="match status" value="1"/>
</dbReference>
<dbReference type="Proteomes" id="UP000046392">
    <property type="component" value="Unplaced"/>
</dbReference>
<sequence length="384" mass="45018">MIFIIILIFLSNLVFFIDSTNFVLGNNLSNDREKRAVLRRKNYLWREKEIVVHISSMLNENVVKLALYRISMETCLKFLLTRNPKKAIFIYQPGKYHETVLGRRKVIPQRINLPMGKEEVGKTMRETLRALGFDYEHNRNDRDKFISINETFIIPEFLKYFRKNYKGSANTYGFGYDYRSLMHFKENEYGIASRIVITAHNNYMQLLMGKSERLTFNDAKLVNKVYCSNLTTVFPPRCYNYGYQHPKHKSSMCLCPPFVHGTNCQSWLSNHKFCTINNRFVATRKKTTIYPRVAGKCTFYISSSYGSKIMVKLGFDKVRPHTFICKENNSVEIRFQKDLSVSGILFCPGNYPLKILSQGNLVIIQSNLPEVTMRLKIKYWQYSD</sequence>
<evidence type="ECO:0000256" key="2">
    <source>
        <dbReference type="ARBA" id="ARBA00022723"/>
    </source>
</evidence>
<dbReference type="WBParaSite" id="SPAL_0000800800.1">
    <property type="protein sequence ID" value="SPAL_0000800800.1"/>
    <property type="gene ID" value="SPAL_0000800800"/>
</dbReference>
<evidence type="ECO:0000313" key="10">
    <source>
        <dbReference type="Proteomes" id="UP000046392"/>
    </source>
</evidence>
<feature type="chain" id="PRO_5005733441" description="Metalloendopeptidase" evidence="8">
    <location>
        <begin position="20"/>
        <end position="384"/>
    </location>
</feature>
<keyword evidence="10" id="KW-1185">Reference proteome</keyword>
<accession>A0A0N5BQ37</accession>
<dbReference type="Gene3D" id="3.40.390.10">
    <property type="entry name" value="Collagenase (Catalytic Domain)"/>
    <property type="match status" value="1"/>
</dbReference>
<evidence type="ECO:0000256" key="5">
    <source>
        <dbReference type="ARBA" id="ARBA00023049"/>
    </source>
</evidence>
<evidence type="ECO:0000256" key="7">
    <source>
        <dbReference type="PROSITE-ProRule" id="PRU01211"/>
    </source>
</evidence>
<proteinExistence type="predicted"/>
<dbReference type="GO" id="GO:0008270">
    <property type="term" value="F:zinc ion binding"/>
    <property type="evidence" value="ECO:0007669"/>
    <property type="project" value="InterPro"/>
</dbReference>
<keyword evidence="6" id="KW-1015">Disulfide bond</keyword>
<keyword evidence="3 8" id="KW-0378">Hydrolase</keyword>
<dbReference type="PROSITE" id="PS51864">
    <property type="entry name" value="ASTACIN"/>
    <property type="match status" value="1"/>
</dbReference>
<evidence type="ECO:0000256" key="8">
    <source>
        <dbReference type="RuleBase" id="RU361183"/>
    </source>
</evidence>
<keyword evidence="2 8" id="KW-0479">Metal-binding</keyword>
<dbReference type="SMART" id="SM00235">
    <property type="entry name" value="ZnMc"/>
    <property type="match status" value="1"/>
</dbReference>
<comment type="cofactor">
    <cofactor evidence="8">
        <name>Zn(2+)</name>
        <dbReference type="ChEBI" id="CHEBI:29105"/>
    </cofactor>
    <text evidence="8">Binds 1 zinc ion per subunit.</text>
</comment>
<evidence type="ECO:0000256" key="3">
    <source>
        <dbReference type="ARBA" id="ARBA00022801"/>
    </source>
</evidence>
<evidence type="ECO:0000313" key="11">
    <source>
        <dbReference type="WBParaSite" id="SPAL_0000800800.1"/>
    </source>
</evidence>
<dbReference type="InterPro" id="IPR000742">
    <property type="entry name" value="EGF"/>
</dbReference>
<evidence type="ECO:0000256" key="6">
    <source>
        <dbReference type="ARBA" id="ARBA00023157"/>
    </source>
</evidence>
<comment type="caution">
    <text evidence="7">Lacks conserved residue(s) required for the propagation of feature annotation.</text>
</comment>
<dbReference type="Pfam" id="PF01400">
    <property type="entry name" value="Astacin"/>
    <property type="match status" value="1"/>
</dbReference>
<feature type="signal peptide" evidence="8">
    <location>
        <begin position="1"/>
        <end position="19"/>
    </location>
</feature>
<feature type="active site" evidence="7">
    <location>
        <position position="126"/>
    </location>
</feature>
<dbReference type="PANTHER" id="PTHR10127">
    <property type="entry name" value="DISCOIDIN, CUB, EGF, LAMININ , AND ZINC METALLOPROTEASE DOMAIN CONTAINING"/>
    <property type="match status" value="1"/>
</dbReference>
<keyword evidence="4 8" id="KW-0862">Zinc</keyword>
<keyword evidence="5 8" id="KW-0482">Metalloprotease</keyword>
<organism evidence="10 11">
    <name type="scientific">Strongyloides papillosus</name>
    <name type="common">Intestinal threadworm</name>
    <dbReference type="NCBI Taxonomy" id="174720"/>
    <lineage>
        <taxon>Eukaryota</taxon>
        <taxon>Metazoa</taxon>
        <taxon>Ecdysozoa</taxon>
        <taxon>Nematoda</taxon>
        <taxon>Chromadorea</taxon>
        <taxon>Rhabditida</taxon>
        <taxon>Tylenchina</taxon>
        <taxon>Panagrolaimomorpha</taxon>
        <taxon>Strongyloidoidea</taxon>
        <taxon>Strongyloididae</taxon>
        <taxon>Strongyloides</taxon>
    </lineage>
</organism>
<keyword evidence="1 8" id="KW-0645">Protease</keyword>
<dbReference type="EC" id="3.4.24.-" evidence="8"/>
<reference evidence="11" key="1">
    <citation type="submission" date="2017-02" db="UniProtKB">
        <authorList>
            <consortium name="WormBaseParasite"/>
        </authorList>
    </citation>
    <scope>IDENTIFICATION</scope>
</reference>
<dbReference type="PROSITE" id="PS00022">
    <property type="entry name" value="EGF_1"/>
    <property type="match status" value="1"/>
</dbReference>
<dbReference type="PRINTS" id="PR00480">
    <property type="entry name" value="ASTACIN"/>
</dbReference>
<evidence type="ECO:0000259" key="9">
    <source>
        <dbReference type="PROSITE" id="PS51864"/>
    </source>
</evidence>
<name>A0A0N5BQ37_STREA</name>
<dbReference type="GO" id="GO:0004222">
    <property type="term" value="F:metalloendopeptidase activity"/>
    <property type="evidence" value="ECO:0007669"/>
    <property type="project" value="UniProtKB-UniRule"/>
</dbReference>
<evidence type="ECO:0000256" key="4">
    <source>
        <dbReference type="ARBA" id="ARBA00022833"/>
    </source>
</evidence>